<dbReference type="Proteomes" id="UP000789739">
    <property type="component" value="Unassembled WGS sequence"/>
</dbReference>
<keyword evidence="2" id="KW-1185">Reference proteome</keyword>
<accession>A0A9N9C7E0</accession>
<reference evidence="1" key="1">
    <citation type="submission" date="2021-06" db="EMBL/GenBank/DDBJ databases">
        <authorList>
            <person name="Kallberg Y."/>
            <person name="Tangrot J."/>
            <person name="Rosling A."/>
        </authorList>
    </citation>
    <scope>NUCLEOTIDE SEQUENCE</scope>
    <source>
        <strain evidence="1">BR232B</strain>
    </source>
</reference>
<feature type="non-terminal residue" evidence="1">
    <location>
        <position position="138"/>
    </location>
</feature>
<protein>
    <submittedName>
        <fullName evidence="1">8177_t:CDS:1</fullName>
    </submittedName>
</protein>
<name>A0A9N9C7E0_9GLOM</name>
<evidence type="ECO:0000313" key="2">
    <source>
        <dbReference type="Proteomes" id="UP000789739"/>
    </source>
</evidence>
<evidence type="ECO:0000313" key="1">
    <source>
        <dbReference type="EMBL" id="CAG8589860.1"/>
    </source>
</evidence>
<proteinExistence type="predicted"/>
<sequence length="138" mass="16154">MVIPNILATQPVMVVLTDLKKTWFFYWLEEKKIHKLDCHDLKQVITIIESALTNGVPQHARKPDAPPFAKRVLMNVAIGCEPRGEVKVYSFEEMLERLRKRCNVEPPVIDDDIAPMHDMFDVMEPEEIRAWELRQWGQ</sequence>
<dbReference type="AlphaFoldDB" id="A0A9N9C7E0"/>
<comment type="caution">
    <text evidence="1">The sequence shown here is derived from an EMBL/GenBank/DDBJ whole genome shotgun (WGS) entry which is preliminary data.</text>
</comment>
<organism evidence="1 2">
    <name type="scientific">Paraglomus brasilianum</name>
    <dbReference type="NCBI Taxonomy" id="144538"/>
    <lineage>
        <taxon>Eukaryota</taxon>
        <taxon>Fungi</taxon>
        <taxon>Fungi incertae sedis</taxon>
        <taxon>Mucoromycota</taxon>
        <taxon>Glomeromycotina</taxon>
        <taxon>Glomeromycetes</taxon>
        <taxon>Paraglomerales</taxon>
        <taxon>Paraglomeraceae</taxon>
        <taxon>Paraglomus</taxon>
    </lineage>
</organism>
<dbReference type="EMBL" id="CAJVPI010001023">
    <property type="protein sequence ID" value="CAG8589860.1"/>
    <property type="molecule type" value="Genomic_DNA"/>
</dbReference>
<gene>
    <name evidence="1" type="ORF">PBRASI_LOCUS7068</name>
</gene>